<dbReference type="PANTHER" id="PTHR11659:SF4">
    <property type="entry name" value="ASPARTYL_GLUTAMYL-TRNA(GLN) AMIDOTRANSFERASE SUBUNIT B_E CATALYTIC DOMAIN-CONTAINING PROTEIN"/>
    <property type="match status" value="1"/>
</dbReference>
<dbReference type="SMART" id="SM00845">
    <property type="entry name" value="GatB_Yqey"/>
    <property type="match status" value="1"/>
</dbReference>
<evidence type="ECO:0000256" key="2">
    <source>
        <dbReference type="ARBA" id="ARBA00011123"/>
    </source>
</evidence>
<dbReference type="InterPro" id="IPR003789">
    <property type="entry name" value="Asn/Gln_tRNA_amidoTrase-B-like"/>
</dbReference>
<dbReference type="Pfam" id="PF02637">
    <property type="entry name" value="GatB_Yqey"/>
    <property type="match status" value="1"/>
</dbReference>
<dbReference type="FunFam" id="1.10.10.410:FF:000001">
    <property type="entry name" value="Aspartyl/glutamyl-tRNA(Asn/Gln) amidotransferase subunit B"/>
    <property type="match status" value="1"/>
</dbReference>
<feature type="domain" description="Asn/Gln amidotransferase" evidence="11">
    <location>
        <begin position="327"/>
        <end position="478"/>
    </location>
</feature>
<evidence type="ECO:0000256" key="9">
    <source>
        <dbReference type="ARBA" id="ARBA00047913"/>
    </source>
</evidence>
<proteinExistence type="inferred from homology"/>
<comment type="catalytic activity">
    <reaction evidence="8 10">
        <text>L-aspartyl-tRNA(Asn) + L-glutamine + ATP + H2O = L-asparaginyl-tRNA(Asn) + L-glutamate + ADP + phosphate + 2 H(+)</text>
        <dbReference type="Rhea" id="RHEA:14513"/>
        <dbReference type="Rhea" id="RHEA-COMP:9674"/>
        <dbReference type="Rhea" id="RHEA-COMP:9677"/>
        <dbReference type="ChEBI" id="CHEBI:15377"/>
        <dbReference type="ChEBI" id="CHEBI:15378"/>
        <dbReference type="ChEBI" id="CHEBI:29985"/>
        <dbReference type="ChEBI" id="CHEBI:30616"/>
        <dbReference type="ChEBI" id="CHEBI:43474"/>
        <dbReference type="ChEBI" id="CHEBI:58359"/>
        <dbReference type="ChEBI" id="CHEBI:78515"/>
        <dbReference type="ChEBI" id="CHEBI:78516"/>
        <dbReference type="ChEBI" id="CHEBI:456216"/>
    </reaction>
</comment>
<dbReference type="Proteomes" id="UP000885931">
    <property type="component" value="Unassembled WGS sequence"/>
</dbReference>
<protein>
    <recommendedName>
        <fullName evidence="10">Aspartyl/glutamyl-tRNA(Asn/Gln) amidotransferase subunit B</fullName>
        <shortName evidence="10">Asp/Glu-ADT subunit B</shortName>
        <ecNumber evidence="10">6.3.5.-</ecNumber>
    </recommendedName>
</protein>
<dbReference type="PROSITE" id="PS01234">
    <property type="entry name" value="GATB"/>
    <property type="match status" value="1"/>
</dbReference>
<evidence type="ECO:0000256" key="6">
    <source>
        <dbReference type="ARBA" id="ARBA00022917"/>
    </source>
</evidence>
<dbReference type="NCBIfam" id="NF004012">
    <property type="entry name" value="PRK05477.1-2"/>
    <property type="match status" value="1"/>
</dbReference>
<dbReference type="NCBIfam" id="NF004014">
    <property type="entry name" value="PRK05477.1-4"/>
    <property type="match status" value="1"/>
</dbReference>
<dbReference type="InterPro" id="IPR006075">
    <property type="entry name" value="Asn/Gln-tRNA_Trfase_suB/E_cat"/>
</dbReference>
<evidence type="ECO:0000256" key="5">
    <source>
        <dbReference type="ARBA" id="ARBA00022840"/>
    </source>
</evidence>
<accession>A0A7C0XAF0</accession>
<dbReference type="GO" id="GO:0050567">
    <property type="term" value="F:glutaminyl-tRNA synthase (glutamine-hydrolyzing) activity"/>
    <property type="evidence" value="ECO:0007669"/>
    <property type="project" value="UniProtKB-UniRule"/>
</dbReference>
<dbReference type="InterPro" id="IPR018027">
    <property type="entry name" value="Asn/Gln_amidotransferase"/>
</dbReference>
<evidence type="ECO:0000256" key="1">
    <source>
        <dbReference type="ARBA" id="ARBA00005306"/>
    </source>
</evidence>
<dbReference type="InterPro" id="IPR017958">
    <property type="entry name" value="Gln-tRNA_amidoTrfase_suB_CS"/>
</dbReference>
<comment type="similarity">
    <text evidence="1 10">Belongs to the GatB/GatE family. GatB subfamily.</text>
</comment>
<evidence type="ECO:0000256" key="4">
    <source>
        <dbReference type="ARBA" id="ARBA00022741"/>
    </source>
</evidence>
<evidence type="ECO:0000256" key="8">
    <source>
        <dbReference type="ARBA" id="ARBA00047380"/>
    </source>
</evidence>
<dbReference type="SUPFAM" id="SSF55931">
    <property type="entry name" value="Glutamine synthetase/guanido kinase"/>
    <property type="match status" value="1"/>
</dbReference>
<dbReference type="EMBL" id="DRBW01000097">
    <property type="protein sequence ID" value="HDM90075.1"/>
    <property type="molecule type" value="Genomic_DNA"/>
</dbReference>
<reference evidence="12" key="1">
    <citation type="journal article" date="2020" name="mSystems">
        <title>Genome- and Community-Level Interaction Insights into Carbon Utilization and Element Cycling Functions of Hydrothermarchaeota in Hydrothermal Sediment.</title>
        <authorList>
            <person name="Zhou Z."/>
            <person name="Liu Y."/>
            <person name="Xu W."/>
            <person name="Pan J."/>
            <person name="Luo Z.H."/>
            <person name="Li M."/>
        </authorList>
    </citation>
    <scope>NUCLEOTIDE SEQUENCE [LARGE SCALE GENOMIC DNA]</scope>
    <source>
        <strain evidence="12">HyVt-237</strain>
    </source>
</reference>
<evidence type="ECO:0000259" key="11">
    <source>
        <dbReference type="SMART" id="SM00845"/>
    </source>
</evidence>
<comment type="function">
    <text evidence="7 10">Allows the formation of correctly charged Asn-tRNA(Asn) or Gln-tRNA(Gln) through the transamidation of misacylated Asp-tRNA(Asn) or Glu-tRNA(Gln) in organisms which lack either or both of asparaginyl-tRNA or glutaminyl-tRNA synthetases. The reaction takes place in the presence of glutamine and ATP through an activated phospho-Asp-tRNA(Asn) or phospho-Glu-tRNA(Gln).</text>
</comment>
<gene>
    <name evidence="10 12" type="primary">gatB</name>
    <name evidence="12" type="ORF">ENG67_02575</name>
</gene>
<dbReference type="InterPro" id="IPR042114">
    <property type="entry name" value="GatB_C_1"/>
</dbReference>
<evidence type="ECO:0000313" key="12">
    <source>
        <dbReference type="EMBL" id="HDM90075.1"/>
    </source>
</evidence>
<dbReference type="SUPFAM" id="SSF89095">
    <property type="entry name" value="GatB/YqeY motif"/>
    <property type="match status" value="1"/>
</dbReference>
<dbReference type="Gene3D" id="1.10.150.380">
    <property type="entry name" value="GatB domain, N-terminal subdomain"/>
    <property type="match status" value="1"/>
</dbReference>
<dbReference type="GO" id="GO:0006412">
    <property type="term" value="P:translation"/>
    <property type="evidence" value="ECO:0007669"/>
    <property type="project" value="UniProtKB-UniRule"/>
</dbReference>
<comment type="caution">
    <text evidence="12">The sequence shown here is derived from an EMBL/GenBank/DDBJ whole genome shotgun (WGS) entry which is preliminary data.</text>
</comment>
<dbReference type="NCBIfam" id="TIGR00133">
    <property type="entry name" value="gatB"/>
    <property type="match status" value="1"/>
</dbReference>
<keyword evidence="6 10" id="KW-0648">Protein biosynthesis</keyword>
<keyword evidence="3 10" id="KW-0436">Ligase</keyword>
<comment type="subunit">
    <text evidence="2 10">Heterotrimer of A, B and C subunits.</text>
</comment>
<keyword evidence="4 10" id="KW-0547">Nucleotide-binding</keyword>
<comment type="catalytic activity">
    <reaction evidence="9 10">
        <text>L-glutamyl-tRNA(Gln) + L-glutamine + ATP + H2O = L-glutaminyl-tRNA(Gln) + L-glutamate + ADP + phosphate + H(+)</text>
        <dbReference type="Rhea" id="RHEA:17521"/>
        <dbReference type="Rhea" id="RHEA-COMP:9681"/>
        <dbReference type="Rhea" id="RHEA-COMP:9684"/>
        <dbReference type="ChEBI" id="CHEBI:15377"/>
        <dbReference type="ChEBI" id="CHEBI:15378"/>
        <dbReference type="ChEBI" id="CHEBI:29985"/>
        <dbReference type="ChEBI" id="CHEBI:30616"/>
        <dbReference type="ChEBI" id="CHEBI:43474"/>
        <dbReference type="ChEBI" id="CHEBI:58359"/>
        <dbReference type="ChEBI" id="CHEBI:78520"/>
        <dbReference type="ChEBI" id="CHEBI:78521"/>
        <dbReference type="ChEBI" id="CHEBI:456216"/>
    </reaction>
</comment>
<organism evidence="12">
    <name type="scientific">candidate division WOR-3 bacterium</name>
    <dbReference type="NCBI Taxonomy" id="2052148"/>
    <lineage>
        <taxon>Bacteria</taxon>
        <taxon>Bacteria division WOR-3</taxon>
    </lineage>
</organism>
<sequence>MSEYEAVIGLEIHVQLKTKTKLFCSCPNEYGAPPNTLVCPVCLGLPGALPVLNREALGFGVLAALALNAEIHKDSVFYRKNYFYPDLPKGYQITQYTRSIATDGYLEFEVDGYRRKVRIERMNVEEEAAKSTHTEDGFVLLDFNRSGIPLLEIVTFPDMRSPREARVFLERLKEILRYIGISNCDMEKGELRVDSNISVRPKGQEKLGVKVELKNLNSFKSVEDGLSFEMKRQIELLKAGKRVVQETRLWDEFEKVTRTMRVKEEAHDYRYFPEPDLLPVRIDDDFIISWKKRLPELPAEKKERFMRQYSLNDDLASRLVHERDVADYYEEVVRNLPREEKAFKLAANWVVTEIMRVLNETGQKIKNLRITPPKLAELLSFIHSGKISQTIAKEVFEKMFGSDRTASEIIKEEGLETVQEADVLEKIVDQVIEENEELVEKYRKGKKGVLGALIGQAMKLTKGKGDPKVIRDLFLKKLGD</sequence>
<dbReference type="AlphaFoldDB" id="A0A7C0XAF0"/>
<dbReference type="InterPro" id="IPR004413">
    <property type="entry name" value="GatB"/>
</dbReference>
<evidence type="ECO:0000256" key="3">
    <source>
        <dbReference type="ARBA" id="ARBA00022598"/>
    </source>
</evidence>
<evidence type="ECO:0000256" key="10">
    <source>
        <dbReference type="HAMAP-Rule" id="MF_00121"/>
    </source>
</evidence>
<dbReference type="GO" id="GO:0005524">
    <property type="term" value="F:ATP binding"/>
    <property type="evidence" value="ECO:0007669"/>
    <property type="project" value="UniProtKB-KW"/>
</dbReference>
<dbReference type="PANTHER" id="PTHR11659">
    <property type="entry name" value="GLUTAMYL-TRNA GLN AMIDOTRANSFERASE SUBUNIT B MITOCHONDRIAL AND PROKARYOTIC PET112-RELATED"/>
    <property type="match status" value="1"/>
</dbReference>
<evidence type="ECO:0000256" key="7">
    <source>
        <dbReference type="ARBA" id="ARBA00024799"/>
    </source>
</evidence>
<dbReference type="InterPro" id="IPR017959">
    <property type="entry name" value="Asn/Gln-tRNA_amidoTrfase_suB/E"/>
</dbReference>
<dbReference type="InterPro" id="IPR023168">
    <property type="entry name" value="GatB_Yqey_C_2"/>
</dbReference>
<dbReference type="InterPro" id="IPR014746">
    <property type="entry name" value="Gln_synth/guanido_kin_cat_dom"/>
</dbReference>
<dbReference type="Pfam" id="PF02934">
    <property type="entry name" value="GatB_N"/>
    <property type="match status" value="1"/>
</dbReference>
<dbReference type="HAMAP" id="MF_00121">
    <property type="entry name" value="GatB"/>
    <property type="match status" value="1"/>
</dbReference>
<name>A0A7C0XAF0_UNCW3</name>
<dbReference type="Gene3D" id="1.10.10.410">
    <property type="match status" value="1"/>
</dbReference>
<keyword evidence="5 10" id="KW-0067">ATP-binding</keyword>
<dbReference type="EC" id="6.3.5.-" evidence="10"/>